<keyword evidence="2" id="KW-1185">Reference proteome</keyword>
<dbReference type="Proteomes" id="UP000515570">
    <property type="component" value="Chromosome"/>
</dbReference>
<dbReference type="EMBL" id="CP059833">
    <property type="protein sequence ID" value="QMV84848.1"/>
    <property type="molecule type" value="Genomic_DNA"/>
</dbReference>
<evidence type="ECO:0000313" key="1">
    <source>
        <dbReference type="EMBL" id="QMV84848.1"/>
    </source>
</evidence>
<evidence type="ECO:0000313" key="2">
    <source>
        <dbReference type="Proteomes" id="UP000515570"/>
    </source>
</evidence>
<reference evidence="1 2" key="1">
    <citation type="submission" date="2020-07" db="EMBL/GenBank/DDBJ databases">
        <title>non toxigenic Corynebacterium sp. nov from a clinical source.</title>
        <authorList>
            <person name="Bernier A.-M."/>
            <person name="Bernard K."/>
        </authorList>
    </citation>
    <scope>NUCLEOTIDE SEQUENCE [LARGE SCALE GENOMIC DNA]</scope>
    <source>
        <strain evidence="2">NML 93-0612</strain>
    </source>
</reference>
<gene>
    <name evidence="1" type="ORF">HW450_10975</name>
</gene>
<proteinExistence type="predicted"/>
<name>A0A7G5FE07_9CORY</name>
<accession>A0A7G5FE07</accession>
<organism evidence="1 2">
    <name type="scientific">Corynebacterium hindlerae</name>
    <dbReference type="NCBI Taxonomy" id="699041"/>
    <lineage>
        <taxon>Bacteria</taxon>
        <taxon>Bacillati</taxon>
        <taxon>Actinomycetota</taxon>
        <taxon>Actinomycetes</taxon>
        <taxon>Mycobacteriales</taxon>
        <taxon>Corynebacteriaceae</taxon>
        <taxon>Corynebacterium</taxon>
    </lineage>
</organism>
<dbReference type="RefSeq" id="WP_182385655.1">
    <property type="nucleotide sequence ID" value="NZ_CP059833.1"/>
</dbReference>
<sequence>MTAKKLEGKKLVNELIEDIGAETWNEIPSLCNKDPQLSNIVSAIALAECQQRPKWFRRLERIFGRFTRSASYGVCQTKSDRPISDLESIKLTISAIYKLGYSPSTKLFYHSPELRHYFSSHNPDSGQISRMLKFYDLVKHYHSHPE</sequence>
<protein>
    <submittedName>
        <fullName evidence="1">Uncharacterized protein</fullName>
    </submittedName>
</protein>
<dbReference type="AlphaFoldDB" id="A0A7G5FE07"/>